<organism evidence="1 2">
    <name type="scientific">Brachionus plicatilis</name>
    <name type="common">Marine rotifer</name>
    <name type="synonym">Brachionus muelleri</name>
    <dbReference type="NCBI Taxonomy" id="10195"/>
    <lineage>
        <taxon>Eukaryota</taxon>
        <taxon>Metazoa</taxon>
        <taxon>Spiralia</taxon>
        <taxon>Gnathifera</taxon>
        <taxon>Rotifera</taxon>
        <taxon>Eurotatoria</taxon>
        <taxon>Monogononta</taxon>
        <taxon>Pseudotrocha</taxon>
        <taxon>Ploima</taxon>
        <taxon>Brachionidae</taxon>
        <taxon>Brachionus</taxon>
    </lineage>
</organism>
<protein>
    <submittedName>
        <fullName evidence="1">Uncharacterized protein</fullName>
    </submittedName>
</protein>
<accession>A0A3M7S6X5</accession>
<evidence type="ECO:0000313" key="1">
    <source>
        <dbReference type="EMBL" id="RNA31385.1"/>
    </source>
</evidence>
<proteinExistence type="predicted"/>
<dbReference type="Proteomes" id="UP000276133">
    <property type="component" value="Unassembled WGS sequence"/>
</dbReference>
<dbReference type="EMBL" id="REGN01001950">
    <property type="protein sequence ID" value="RNA31385.1"/>
    <property type="molecule type" value="Genomic_DNA"/>
</dbReference>
<comment type="caution">
    <text evidence="1">The sequence shown here is derived from an EMBL/GenBank/DDBJ whole genome shotgun (WGS) entry which is preliminary data.</text>
</comment>
<evidence type="ECO:0000313" key="2">
    <source>
        <dbReference type="Proteomes" id="UP000276133"/>
    </source>
</evidence>
<dbReference type="AlphaFoldDB" id="A0A3M7S6X5"/>
<reference evidence="1 2" key="1">
    <citation type="journal article" date="2018" name="Sci. Rep.">
        <title>Genomic signatures of local adaptation to the degree of environmental predictability in rotifers.</title>
        <authorList>
            <person name="Franch-Gras L."/>
            <person name="Hahn C."/>
            <person name="Garcia-Roger E.M."/>
            <person name="Carmona M.J."/>
            <person name="Serra M."/>
            <person name="Gomez A."/>
        </authorList>
    </citation>
    <scope>NUCLEOTIDE SEQUENCE [LARGE SCALE GENOMIC DNA]</scope>
    <source>
        <strain evidence="1">HYR1</strain>
    </source>
</reference>
<sequence>MDLKQIELDLSLKLEASQAAGYLDFVQCVTEIKYRNSFEMMSGRPYMLDRLVPFFQQVLSSSEIMAAGVATSFLETVLCQKKEVLFCWISLMRLDWTSFWRFDVLIWLIYFPANHYNHFNCSIFVPLNIGFKLSNDLKFCLKAI</sequence>
<name>A0A3M7S6X5_BRAPC</name>
<gene>
    <name evidence="1" type="ORF">BpHYR1_017756</name>
</gene>
<keyword evidence="2" id="KW-1185">Reference proteome</keyword>